<comment type="caution">
    <text evidence="1">The sequence shown here is derived from an EMBL/GenBank/DDBJ whole genome shotgun (WGS) entry which is preliminary data.</text>
</comment>
<evidence type="ECO:0000313" key="2">
    <source>
        <dbReference type="Proteomes" id="UP000807825"/>
    </source>
</evidence>
<accession>A0A9D6Z533</accession>
<dbReference type="EMBL" id="JACRDE010000494">
    <property type="protein sequence ID" value="MBI5251565.1"/>
    <property type="molecule type" value="Genomic_DNA"/>
</dbReference>
<dbReference type="PANTHER" id="PTHR43393">
    <property type="entry name" value="CYTOKININ RIBOSIDE 5'-MONOPHOSPHATE PHOSPHORIBOHYDROLASE"/>
    <property type="match status" value="1"/>
</dbReference>
<dbReference type="AlphaFoldDB" id="A0A9D6Z533"/>
<name>A0A9D6Z533_9BACT</name>
<sequence>MAGDVNFKFAVLGSASTSEESLEGRKAYAVGVLVASLNGVLLTGGCPGLPHAAAQGARSVGGPTIAISPATNREEHRLVYTYPLDSEVILYTGMGTKGRNVILVRSADACVFIGGGMGTLNEFTIAFDDLDSCCAIGVLLNSGGYSGEFLRLAGLVDRSPRAALIAESDPRKLVEALFKHLEKS</sequence>
<protein>
    <submittedName>
        <fullName evidence="1">LOG family protein</fullName>
    </submittedName>
</protein>
<dbReference type="Proteomes" id="UP000807825">
    <property type="component" value="Unassembled WGS sequence"/>
</dbReference>
<proteinExistence type="predicted"/>
<dbReference type="SUPFAM" id="SSF102405">
    <property type="entry name" value="MCP/YpsA-like"/>
    <property type="match status" value="1"/>
</dbReference>
<reference evidence="1" key="1">
    <citation type="submission" date="2020-07" db="EMBL/GenBank/DDBJ databases">
        <title>Huge and variable diversity of episymbiotic CPR bacteria and DPANN archaea in groundwater ecosystems.</title>
        <authorList>
            <person name="He C.Y."/>
            <person name="Keren R."/>
            <person name="Whittaker M."/>
            <person name="Farag I.F."/>
            <person name="Doudna J."/>
            <person name="Cate J.H.D."/>
            <person name="Banfield J.F."/>
        </authorList>
    </citation>
    <scope>NUCLEOTIDE SEQUENCE</scope>
    <source>
        <strain evidence="1">NC_groundwater_1664_Pr3_B-0.1um_52_9</strain>
    </source>
</reference>
<dbReference type="InterPro" id="IPR041164">
    <property type="entry name" value="LDcluster4"/>
</dbReference>
<dbReference type="Pfam" id="PF18306">
    <property type="entry name" value="LDcluster4"/>
    <property type="match status" value="1"/>
</dbReference>
<dbReference type="InterPro" id="IPR052341">
    <property type="entry name" value="LOG_family_nucleotidases"/>
</dbReference>
<dbReference type="PANTHER" id="PTHR43393:SF3">
    <property type="entry name" value="LYSINE DECARBOXYLASE-LIKE PROTEIN"/>
    <property type="match status" value="1"/>
</dbReference>
<dbReference type="Gene3D" id="3.40.50.450">
    <property type="match status" value="1"/>
</dbReference>
<evidence type="ECO:0000313" key="1">
    <source>
        <dbReference type="EMBL" id="MBI5251565.1"/>
    </source>
</evidence>
<dbReference type="GO" id="GO:0005829">
    <property type="term" value="C:cytosol"/>
    <property type="evidence" value="ECO:0007669"/>
    <property type="project" value="TreeGrafter"/>
</dbReference>
<organism evidence="1 2">
    <name type="scientific">Desulfomonile tiedjei</name>
    <dbReference type="NCBI Taxonomy" id="2358"/>
    <lineage>
        <taxon>Bacteria</taxon>
        <taxon>Pseudomonadati</taxon>
        <taxon>Thermodesulfobacteriota</taxon>
        <taxon>Desulfomonilia</taxon>
        <taxon>Desulfomonilales</taxon>
        <taxon>Desulfomonilaceae</taxon>
        <taxon>Desulfomonile</taxon>
    </lineage>
</organism>
<gene>
    <name evidence="1" type="ORF">HY912_18905</name>
</gene>